<dbReference type="Gene3D" id="3.40.50.1820">
    <property type="entry name" value="alpha/beta hydrolase"/>
    <property type="match status" value="1"/>
</dbReference>
<sequence length="307" mass="34351">MKTRIFILKIILFSLRQITSFAQEKVISIYSGEIPNSKEAPLNYQENRDSDGLFTKISVPTLTVYTPEKKVKNGTAVIILPSGGYRVLVDEGEDFAKTFIKHGITAFVLKYRLPSDEIMQDKSIGPLQDAQMAIKLVRMNAKEYNIDTNKIGFVGVSAGGHLATTEATHLETVLIDNKEKINLRPDFMILIYPVISFTQAKVNATIAKLLGTNPSEETLNFFSNEKHVTANTPPTFLLHAGDDERVSVKHSLLFYEALQNVKVNSEVHILQSGGHGFALEHPTRGDKWSIWCIDWLNENGFGIQTKK</sequence>
<dbReference type="InterPro" id="IPR029058">
    <property type="entry name" value="AB_hydrolase_fold"/>
</dbReference>
<accession>A0A917DHI7</accession>
<evidence type="ECO:0000313" key="3">
    <source>
        <dbReference type="EMBL" id="GGD40965.1"/>
    </source>
</evidence>
<feature type="domain" description="BD-FAE-like" evidence="2">
    <location>
        <begin position="62"/>
        <end position="258"/>
    </location>
</feature>
<protein>
    <recommendedName>
        <fullName evidence="2">BD-FAE-like domain-containing protein</fullName>
    </recommendedName>
</protein>
<dbReference type="SUPFAM" id="SSF53474">
    <property type="entry name" value="alpha/beta-Hydrolases"/>
    <property type="match status" value="1"/>
</dbReference>
<dbReference type="InterPro" id="IPR049492">
    <property type="entry name" value="BD-FAE-like_dom"/>
</dbReference>
<dbReference type="EMBL" id="BMKK01000001">
    <property type="protein sequence ID" value="GGD40965.1"/>
    <property type="molecule type" value="Genomic_DNA"/>
</dbReference>
<dbReference type="PANTHER" id="PTHR48081:SF6">
    <property type="entry name" value="PEPTIDASE S9 PROLYL OLIGOPEPTIDASE CATALYTIC DOMAIN-CONTAINING PROTEIN"/>
    <property type="match status" value="1"/>
</dbReference>
<dbReference type="Proteomes" id="UP000609064">
    <property type="component" value="Unassembled WGS sequence"/>
</dbReference>
<evidence type="ECO:0000313" key="4">
    <source>
        <dbReference type="Proteomes" id="UP000609064"/>
    </source>
</evidence>
<comment type="caution">
    <text evidence="3">The sequence shown here is derived from an EMBL/GenBank/DDBJ whole genome shotgun (WGS) entry which is preliminary data.</text>
</comment>
<evidence type="ECO:0000259" key="2">
    <source>
        <dbReference type="Pfam" id="PF20434"/>
    </source>
</evidence>
<organism evidence="3 4">
    <name type="scientific">Emticicia aquatilis</name>
    <dbReference type="NCBI Taxonomy" id="1537369"/>
    <lineage>
        <taxon>Bacteria</taxon>
        <taxon>Pseudomonadati</taxon>
        <taxon>Bacteroidota</taxon>
        <taxon>Cytophagia</taxon>
        <taxon>Cytophagales</taxon>
        <taxon>Leadbetterellaceae</taxon>
        <taxon>Emticicia</taxon>
    </lineage>
</organism>
<evidence type="ECO:0000256" key="1">
    <source>
        <dbReference type="ARBA" id="ARBA00022801"/>
    </source>
</evidence>
<keyword evidence="1" id="KW-0378">Hydrolase</keyword>
<reference evidence="3" key="1">
    <citation type="journal article" date="2014" name="Int. J. Syst. Evol. Microbiol.">
        <title>Complete genome sequence of Corynebacterium casei LMG S-19264T (=DSM 44701T), isolated from a smear-ripened cheese.</title>
        <authorList>
            <consortium name="US DOE Joint Genome Institute (JGI-PGF)"/>
            <person name="Walter F."/>
            <person name="Albersmeier A."/>
            <person name="Kalinowski J."/>
            <person name="Ruckert C."/>
        </authorList>
    </citation>
    <scope>NUCLEOTIDE SEQUENCE</scope>
    <source>
        <strain evidence="3">CGMCC 1.15958</strain>
    </source>
</reference>
<keyword evidence="4" id="KW-1185">Reference proteome</keyword>
<gene>
    <name evidence="3" type="ORF">GCM10011514_01310</name>
</gene>
<name>A0A917DHI7_9BACT</name>
<dbReference type="Pfam" id="PF20434">
    <property type="entry name" value="BD-FAE"/>
    <property type="match status" value="1"/>
</dbReference>
<dbReference type="RefSeq" id="WP_188763623.1">
    <property type="nucleotide sequence ID" value="NZ_BMKK01000001.1"/>
</dbReference>
<dbReference type="InterPro" id="IPR050300">
    <property type="entry name" value="GDXG_lipolytic_enzyme"/>
</dbReference>
<dbReference type="PANTHER" id="PTHR48081">
    <property type="entry name" value="AB HYDROLASE SUPERFAMILY PROTEIN C4A8.06C"/>
    <property type="match status" value="1"/>
</dbReference>
<proteinExistence type="predicted"/>
<reference evidence="3" key="2">
    <citation type="submission" date="2020-09" db="EMBL/GenBank/DDBJ databases">
        <authorList>
            <person name="Sun Q."/>
            <person name="Zhou Y."/>
        </authorList>
    </citation>
    <scope>NUCLEOTIDE SEQUENCE</scope>
    <source>
        <strain evidence="3">CGMCC 1.15958</strain>
    </source>
</reference>
<dbReference type="AlphaFoldDB" id="A0A917DHI7"/>
<dbReference type="GO" id="GO:0016787">
    <property type="term" value="F:hydrolase activity"/>
    <property type="evidence" value="ECO:0007669"/>
    <property type="project" value="UniProtKB-KW"/>
</dbReference>